<dbReference type="GO" id="GO:0005783">
    <property type="term" value="C:endoplasmic reticulum"/>
    <property type="evidence" value="ECO:0007669"/>
    <property type="project" value="TreeGrafter"/>
</dbReference>
<keyword evidence="5" id="KW-1185">Reference proteome</keyword>
<keyword evidence="1" id="KW-0732">Signal</keyword>
<evidence type="ECO:0000313" key="5">
    <source>
        <dbReference type="Proteomes" id="UP000024635"/>
    </source>
</evidence>
<feature type="compositionally biased region" description="Basic and acidic residues" evidence="2">
    <location>
        <begin position="161"/>
        <end position="235"/>
    </location>
</feature>
<dbReference type="InterPro" id="IPR036249">
    <property type="entry name" value="Thioredoxin-like_sf"/>
</dbReference>
<keyword evidence="3" id="KW-1133">Transmembrane helix</keyword>
<comment type="caution">
    <text evidence="4">The sequence shown here is derived from an EMBL/GenBank/DDBJ whole genome shotgun (WGS) entry which is preliminary data.</text>
</comment>
<feature type="region of interest" description="Disordered" evidence="2">
    <location>
        <begin position="152"/>
        <end position="241"/>
    </location>
</feature>
<protein>
    <recommendedName>
        <fullName evidence="6">Thioredoxin domain-containing protein</fullName>
    </recommendedName>
</protein>
<feature type="transmembrane region" description="Helical" evidence="3">
    <location>
        <begin position="7"/>
        <end position="25"/>
    </location>
</feature>
<dbReference type="PANTHER" id="PTHR15337:SF11">
    <property type="entry name" value="THIOREDOXIN DOMAIN-CONTAINING PROTEIN"/>
    <property type="match status" value="1"/>
</dbReference>
<keyword evidence="3" id="KW-0472">Membrane</keyword>
<evidence type="ECO:0000256" key="1">
    <source>
        <dbReference type="ARBA" id="ARBA00022729"/>
    </source>
</evidence>
<organism evidence="4 5">
    <name type="scientific">Ancylostoma ceylanicum</name>
    <dbReference type="NCBI Taxonomy" id="53326"/>
    <lineage>
        <taxon>Eukaryota</taxon>
        <taxon>Metazoa</taxon>
        <taxon>Ecdysozoa</taxon>
        <taxon>Nematoda</taxon>
        <taxon>Chromadorea</taxon>
        <taxon>Rhabditida</taxon>
        <taxon>Rhabditina</taxon>
        <taxon>Rhabditomorpha</taxon>
        <taxon>Strongyloidea</taxon>
        <taxon>Ancylostomatidae</taxon>
        <taxon>Ancylostomatinae</taxon>
        <taxon>Ancylostoma</taxon>
    </lineage>
</organism>
<dbReference type="OrthoDB" id="262308at2759"/>
<sequence>MYLQCWLCFNFVLFLVTWIGFPSVIDWVEWDQAIGVAKDLNKPIFFLIHKTWCGACKGLKREFGNSPQTKELIELSKNFVMVNVEDDDEPEDEKYAPDGGYIPRIMFLDTDAEPMETNNEAKYKNHKFFYPLVPQIVDGMKRALEEFKALPKAGKKVKKGKKEDAKEKDKKKDEEEKKEKEKATKEAKSKDEKKKDTKEKESKKKDTKEKDKKKEEKSAKKDGKRKSDKDKDKVRTLAAVV</sequence>
<name>A0A016VCX4_9BILA</name>
<evidence type="ECO:0000256" key="2">
    <source>
        <dbReference type="SAM" id="MobiDB-lite"/>
    </source>
</evidence>
<keyword evidence="3" id="KW-0812">Transmembrane</keyword>
<evidence type="ECO:0000256" key="3">
    <source>
        <dbReference type="SAM" id="Phobius"/>
    </source>
</evidence>
<accession>A0A016VCX4</accession>
<gene>
    <name evidence="4" type="primary">Acey_s0013.g1964</name>
    <name evidence="4" type="synonym">Acey-F49H12.5</name>
    <name evidence="4" type="ORF">Y032_0013g1964</name>
</gene>
<dbReference type="SUPFAM" id="SSF52833">
    <property type="entry name" value="Thioredoxin-like"/>
    <property type="match status" value="1"/>
</dbReference>
<dbReference type="Gene3D" id="3.40.30.10">
    <property type="entry name" value="Glutaredoxin"/>
    <property type="match status" value="1"/>
</dbReference>
<dbReference type="InterPro" id="IPR051099">
    <property type="entry name" value="AGR/TXD"/>
</dbReference>
<dbReference type="EMBL" id="JARK01001349">
    <property type="protein sequence ID" value="EYC24548.1"/>
    <property type="molecule type" value="Genomic_DNA"/>
</dbReference>
<dbReference type="PANTHER" id="PTHR15337">
    <property type="entry name" value="ANTERIOR GRADIENT PROTEIN-RELATED"/>
    <property type="match status" value="1"/>
</dbReference>
<dbReference type="Proteomes" id="UP000024635">
    <property type="component" value="Unassembled WGS sequence"/>
</dbReference>
<evidence type="ECO:0000313" key="4">
    <source>
        <dbReference type="EMBL" id="EYC24548.1"/>
    </source>
</evidence>
<dbReference type="Pfam" id="PF13899">
    <property type="entry name" value="Thioredoxin_7"/>
    <property type="match status" value="1"/>
</dbReference>
<proteinExistence type="predicted"/>
<dbReference type="AlphaFoldDB" id="A0A016VCX4"/>
<reference evidence="5" key="1">
    <citation type="journal article" date="2015" name="Nat. Genet.">
        <title>The genome and transcriptome of the zoonotic hookworm Ancylostoma ceylanicum identify infection-specific gene families.</title>
        <authorList>
            <person name="Schwarz E.M."/>
            <person name="Hu Y."/>
            <person name="Antoshechkin I."/>
            <person name="Miller M.M."/>
            <person name="Sternberg P.W."/>
            <person name="Aroian R.V."/>
        </authorList>
    </citation>
    <scope>NUCLEOTIDE SEQUENCE</scope>
    <source>
        <strain evidence="5">HY135</strain>
    </source>
</reference>
<evidence type="ECO:0008006" key="6">
    <source>
        <dbReference type="Google" id="ProtNLM"/>
    </source>
</evidence>